<dbReference type="Pfam" id="PF14529">
    <property type="entry name" value="Exo_endo_phos_2"/>
    <property type="match status" value="1"/>
</dbReference>
<name>A0A7R9ANY5_TIMSH</name>
<feature type="domain" description="Endonuclease/exonuclease/phosphatase" evidence="1">
    <location>
        <begin position="14"/>
        <end position="100"/>
    </location>
</feature>
<reference evidence="2" key="1">
    <citation type="submission" date="2020-11" db="EMBL/GenBank/DDBJ databases">
        <authorList>
            <person name="Tran Van P."/>
        </authorList>
    </citation>
    <scope>NUCLEOTIDE SEQUENCE</scope>
</reference>
<organism evidence="2">
    <name type="scientific">Timema shepardi</name>
    <name type="common">Walking stick</name>
    <dbReference type="NCBI Taxonomy" id="629360"/>
    <lineage>
        <taxon>Eukaryota</taxon>
        <taxon>Metazoa</taxon>
        <taxon>Ecdysozoa</taxon>
        <taxon>Arthropoda</taxon>
        <taxon>Hexapoda</taxon>
        <taxon>Insecta</taxon>
        <taxon>Pterygota</taxon>
        <taxon>Neoptera</taxon>
        <taxon>Polyneoptera</taxon>
        <taxon>Phasmatodea</taxon>
        <taxon>Timematodea</taxon>
        <taxon>Timematoidea</taxon>
        <taxon>Timematidae</taxon>
        <taxon>Timema</taxon>
    </lineage>
</organism>
<dbReference type="EMBL" id="OC000550">
    <property type="protein sequence ID" value="CAD7257643.1"/>
    <property type="molecule type" value="Genomic_DNA"/>
</dbReference>
<sequence>MGIPLVPFTAQDLNTLTARKNFFATGDLNCKHTHWNSRISNQAGRALSDHAALNNYVKPTFYPSNYRNLPVVLDVILTDSNPHLEDFHTLNELDSDHIPFFCRLLVNINPRNAFLRRNIPSTDWPKYQATLERAIPQEWKVESTEEFISETVNGGDSVWKITKQLKRSTQRTRTSAIHGWQGMTYTAADKAEAIAESLEDHFKPNSETQDENFSTAVKDEVNLYFEEPPEVPPPLVSKLEVEQVIRRLKKNKAPGVDRISNEMLCHAPATTIPPSSNGWEKVKTVAPEYIYRKYINGLVGRSLSEGKTVGAEHLQLLGTGPIQGSPRDFQEVVVIRVAAPNRRLQVAEGMTNFQPSQDRNKGSRCSLPIDHRQGHPLFETEGVRAGVGGGGGCPQMVTAPGTYVRSKEDGVRTENKRSRSAGDVSCLSAFNTSPLLVTSTNRNTPYFYLYLDSIDMHLPASVAELANALDKPSPACERNRGSIGIIEDYIVLQDKKRGLDGDRDGILTAAIDHIMSVSSPCGSIPPFNLTDDAYIRQAMQLKTGNNEPGIESVRPQMRWNPKKKASVFCKSDNFDVVAVAYSKGQDISVDVSSPSTVDSHPESHR</sequence>
<dbReference type="InterPro" id="IPR005135">
    <property type="entry name" value="Endo/exonuclease/phosphatase"/>
</dbReference>
<dbReference type="GO" id="GO:0003824">
    <property type="term" value="F:catalytic activity"/>
    <property type="evidence" value="ECO:0007669"/>
    <property type="project" value="InterPro"/>
</dbReference>
<protein>
    <recommendedName>
        <fullName evidence="1">Endonuclease/exonuclease/phosphatase domain-containing protein</fullName>
    </recommendedName>
</protein>
<accession>A0A7R9ANY5</accession>
<gene>
    <name evidence="2" type="ORF">TSIB3V08_LOCUS1900</name>
</gene>
<evidence type="ECO:0000313" key="2">
    <source>
        <dbReference type="EMBL" id="CAD7257643.1"/>
    </source>
</evidence>
<dbReference type="Gene3D" id="3.60.10.10">
    <property type="entry name" value="Endonuclease/exonuclease/phosphatase"/>
    <property type="match status" value="1"/>
</dbReference>
<dbReference type="AlphaFoldDB" id="A0A7R9ANY5"/>
<evidence type="ECO:0000259" key="1">
    <source>
        <dbReference type="Pfam" id="PF14529"/>
    </source>
</evidence>
<proteinExistence type="predicted"/>
<dbReference type="InterPro" id="IPR036691">
    <property type="entry name" value="Endo/exonu/phosph_ase_sf"/>
</dbReference>
<dbReference type="SUPFAM" id="SSF56219">
    <property type="entry name" value="DNase I-like"/>
    <property type="match status" value="1"/>
</dbReference>